<keyword evidence="3" id="KW-1185">Reference proteome</keyword>
<evidence type="ECO:0000256" key="1">
    <source>
        <dbReference type="SAM" id="MobiDB-lite"/>
    </source>
</evidence>
<reference evidence="2" key="1">
    <citation type="submission" date="2023-03" db="EMBL/GenBank/DDBJ databases">
        <title>Massive genome expansion in bonnet fungi (Mycena s.s.) driven by repeated elements and novel gene families across ecological guilds.</title>
        <authorList>
            <consortium name="Lawrence Berkeley National Laboratory"/>
            <person name="Harder C.B."/>
            <person name="Miyauchi S."/>
            <person name="Viragh M."/>
            <person name="Kuo A."/>
            <person name="Thoen E."/>
            <person name="Andreopoulos B."/>
            <person name="Lu D."/>
            <person name="Skrede I."/>
            <person name="Drula E."/>
            <person name="Henrissat B."/>
            <person name="Morin E."/>
            <person name="Kohler A."/>
            <person name="Barry K."/>
            <person name="LaButti K."/>
            <person name="Morin E."/>
            <person name="Salamov A."/>
            <person name="Lipzen A."/>
            <person name="Mereny Z."/>
            <person name="Hegedus B."/>
            <person name="Baldrian P."/>
            <person name="Stursova M."/>
            <person name="Weitz H."/>
            <person name="Taylor A."/>
            <person name="Grigoriev I.V."/>
            <person name="Nagy L.G."/>
            <person name="Martin F."/>
            <person name="Kauserud H."/>
        </authorList>
    </citation>
    <scope>NUCLEOTIDE SEQUENCE</scope>
    <source>
        <strain evidence="2">CBHHK188m</strain>
    </source>
</reference>
<feature type="region of interest" description="Disordered" evidence="1">
    <location>
        <begin position="225"/>
        <end position="325"/>
    </location>
</feature>
<name>A0AAD7K468_9AGAR</name>
<evidence type="ECO:0000313" key="2">
    <source>
        <dbReference type="EMBL" id="KAJ7778004.1"/>
    </source>
</evidence>
<protein>
    <submittedName>
        <fullName evidence="2">Uncharacterized protein</fullName>
    </submittedName>
</protein>
<dbReference type="AlphaFoldDB" id="A0AAD7K468"/>
<dbReference type="EMBL" id="JARJLG010000009">
    <property type="protein sequence ID" value="KAJ7778004.1"/>
    <property type="molecule type" value="Genomic_DNA"/>
</dbReference>
<sequence length="378" mass="41074">MAALPDACFTFDPSFCFPPYSGELAVQGSGADTEYVYQPGPGGNPYNYQLTYPPPVPPFDCQLSAEVPEFPSSIPLPPRRAVPLGDVINLPHGAIPSQQARASAAGPGKSSTSQPEQQPSGKPKATRTIFGGTDLLQLGRAIVLKKPYFAPHGKIAEAWKQVNKYLVDNGFRHKVQYTVLQSKAKALIAFKKDPDGEDAAPVASQLQGDAGILIAAVLEQMEQQYDDAKDKSDEAKSKLLKKTEDDRVAGEAIRAASMRGRKRAASRSSSPDSADPDTDPEPTMRAPKKSPAAALSADSSVEIIEDGDSKRQTKRRKMDRRTDSVSATADIIKILEKDMVQRNEHQQETAATMKRFVDEAKEDRGQIINLLNKLIDTN</sequence>
<comment type="caution">
    <text evidence="2">The sequence shown here is derived from an EMBL/GenBank/DDBJ whole genome shotgun (WGS) entry which is preliminary data.</text>
</comment>
<organism evidence="2 3">
    <name type="scientific">Mycena maculata</name>
    <dbReference type="NCBI Taxonomy" id="230809"/>
    <lineage>
        <taxon>Eukaryota</taxon>
        <taxon>Fungi</taxon>
        <taxon>Dikarya</taxon>
        <taxon>Basidiomycota</taxon>
        <taxon>Agaricomycotina</taxon>
        <taxon>Agaricomycetes</taxon>
        <taxon>Agaricomycetidae</taxon>
        <taxon>Agaricales</taxon>
        <taxon>Marasmiineae</taxon>
        <taxon>Mycenaceae</taxon>
        <taxon>Mycena</taxon>
    </lineage>
</organism>
<feature type="region of interest" description="Disordered" evidence="1">
    <location>
        <begin position="97"/>
        <end position="128"/>
    </location>
</feature>
<gene>
    <name evidence="2" type="ORF">DFH07DRAFT_951087</name>
</gene>
<feature type="compositionally biased region" description="Basic and acidic residues" evidence="1">
    <location>
        <begin position="226"/>
        <end position="249"/>
    </location>
</feature>
<dbReference type="Proteomes" id="UP001215280">
    <property type="component" value="Unassembled WGS sequence"/>
</dbReference>
<feature type="compositionally biased region" description="Low complexity" evidence="1">
    <location>
        <begin position="289"/>
        <end position="300"/>
    </location>
</feature>
<feature type="compositionally biased region" description="Polar residues" evidence="1">
    <location>
        <begin position="109"/>
        <end position="120"/>
    </location>
</feature>
<accession>A0AAD7K468</accession>
<proteinExistence type="predicted"/>
<evidence type="ECO:0000313" key="3">
    <source>
        <dbReference type="Proteomes" id="UP001215280"/>
    </source>
</evidence>